<dbReference type="EMBL" id="JAOPJZ010000002">
    <property type="protein sequence ID" value="MCU4751152.1"/>
    <property type="molecule type" value="Genomic_DNA"/>
</dbReference>
<dbReference type="Proteomes" id="UP001321047">
    <property type="component" value="Unassembled WGS sequence"/>
</dbReference>
<proteinExistence type="predicted"/>
<keyword evidence="4" id="KW-1185">Reference proteome</keyword>
<keyword evidence="2" id="KW-1133">Transmembrane helix</keyword>
<dbReference type="AlphaFoldDB" id="A0AAP3E5W4"/>
<organism evidence="3 4">
    <name type="scientific">Natronosalvus hydrolyticus</name>
    <dbReference type="NCBI Taxonomy" id="2979988"/>
    <lineage>
        <taxon>Archaea</taxon>
        <taxon>Methanobacteriati</taxon>
        <taxon>Methanobacteriota</taxon>
        <taxon>Stenosarchaea group</taxon>
        <taxon>Halobacteria</taxon>
        <taxon>Halobacteriales</taxon>
        <taxon>Natrialbaceae</taxon>
        <taxon>Natronosalvus</taxon>
    </lineage>
</organism>
<feature type="region of interest" description="Disordered" evidence="1">
    <location>
        <begin position="213"/>
        <end position="235"/>
    </location>
</feature>
<sequence>MSRTPSTAGLLAATVLGAASLSFGVVLLYRPELLLETVPELEAVLVALDPRVVLFGLVGSLLVIGATLWITGRLRGEPPTSLGETASDSPPRTFTRNTKRSPPGADFDAFLERATAYEDQARWQREESRTRLRETLRRVAAETYGDGTDPEAAVRAIETGQWTDDVRAAAFLAGEDGPSLPLSVWLYDLVSTSDPFHRSVEYTIEAIDALGTEPERRRTEATNTANHQSGEVRTA</sequence>
<feature type="region of interest" description="Disordered" evidence="1">
    <location>
        <begin position="77"/>
        <end position="106"/>
    </location>
</feature>
<reference evidence="3 4" key="1">
    <citation type="submission" date="2022-09" db="EMBL/GenBank/DDBJ databases">
        <title>Enrichment on poylsaccharides allowed isolation of novel metabolic and taxonomic groups of Haloarchaea.</title>
        <authorList>
            <person name="Sorokin D.Y."/>
            <person name="Elcheninov A.G."/>
            <person name="Khizhniak T.V."/>
            <person name="Kolganova T.V."/>
            <person name="Kublanov I.V."/>
        </authorList>
    </citation>
    <scope>NUCLEOTIDE SEQUENCE [LARGE SCALE GENOMIC DNA]</scope>
    <source>
        <strain evidence="3 4">AArc-curdl1</strain>
    </source>
</reference>
<evidence type="ECO:0000313" key="4">
    <source>
        <dbReference type="Proteomes" id="UP001321047"/>
    </source>
</evidence>
<name>A0AAP3E5W4_9EURY</name>
<dbReference type="RefSeq" id="WP_342806636.1">
    <property type="nucleotide sequence ID" value="NZ_JAOPJZ010000002.1"/>
</dbReference>
<evidence type="ECO:0000313" key="3">
    <source>
        <dbReference type="EMBL" id="MCU4751152.1"/>
    </source>
</evidence>
<evidence type="ECO:0000256" key="1">
    <source>
        <dbReference type="SAM" id="MobiDB-lite"/>
    </source>
</evidence>
<feature type="compositionally biased region" description="Polar residues" evidence="1">
    <location>
        <begin position="221"/>
        <end position="235"/>
    </location>
</feature>
<gene>
    <name evidence="3" type="ORF">OB919_04010</name>
</gene>
<feature type="transmembrane region" description="Helical" evidence="2">
    <location>
        <begin position="52"/>
        <end position="71"/>
    </location>
</feature>
<dbReference type="InterPro" id="IPR055693">
    <property type="entry name" value="DUF7269"/>
</dbReference>
<keyword evidence="2" id="KW-0812">Transmembrane</keyword>
<comment type="caution">
    <text evidence="3">The sequence shown here is derived from an EMBL/GenBank/DDBJ whole genome shotgun (WGS) entry which is preliminary data.</text>
</comment>
<protein>
    <submittedName>
        <fullName evidence="3">Uncharacterized protein</fullName>
    </submittedName>
</protein>
<keyword evidence="2" id="KW-0472">Membrane</keyword>
<evidence type="ECO:0000256" key="2">
    <source>
        <dbReference type="SAM" id="Phobius"/>
    </source>
</evidence>
<dbReference type="Pfam" id="PF23933">
    <property type="entry name" value="DUF7269"/>
    <property type="match status" value="1"/>
</dbReference>
<accession>A0AAP3E5W4</accession>
<feature type="compositionally biased region" description="Polar residues" evidence="1">
    <location>
        <begin position="82"/>
        <end position="96"/>
    </location>
</feature>